<dbReference type="EnsemblPlants" id="LPERR01G07870.1">
    <property type="protein sequence ID" value="LPERR01G07870.1"/>
    <property type="gene ID" value="LPERR01G07870"/>
</dbReference>
<reference evidence="2 3" key="1">
    <citation type="submission" date="2012-08" db="EMBL/GenBank/DDBJ databases">
        <title>Oryza genome evolution.</title>
        <authorList>
            <person name="Wing R.A."/>
        </authorList>
    </citation>
    <scope>NUCLEOTIDE SEQUENCE</scope>
</reference>
<reference evidence="3" key="2">
    <citation type="submission" date="2013-12" db="EMBL/GenBank/DDBJ databases">
        <authorList>
            <person name="Yu Y."/>
            <person name="Lee S."/>
            <person name="de Baynast K."/>
            <person name="Wissotski M."/>
            <person name="Liu L."/>
            <person name="Talag J."/>
            <person name="Goicoechea J."/>
            <person name="Angelova A."/>
            <person name="Jetty R."/>
            <person name="Kudrna D."/>
            <person name="Golser W."/>
            <person name="Rivera L."/>
            <person name="Zhang J."/>
            <person name="Wing R."/>
        </authorList>
    </citation>
    <scope>NUCLEOTIDE SEQUENCE</scope>
</reference>
<dbReference type="HOGENOM" id="CLU_1379903_0_0_1"/>
<feature type="region of interest" description="Disordered" evidence="1">
    <location>
        <begin position="120"/>
        <end position="141"/>
    </location>
</feature>
<dbReference type="AlphaFoldDB" id="A0A0D9UYM7"/>
<evidence type="ECO:0000256" key="1">
    <source>
        <dbReference type="SAM" id="MobiDB-lite"/>
    </source>
</evidence>
<organism evidence="2 3">
    <name type="scientific">Leersia perrieri</name>
    <dbReference type="NCBI Taxonomy" id="77586"/>
    <lineage>
        <taxon>Eukaryota</taxon>
        <taxon>Viridiplantae</taxon>
        <taxon>Streptophyta</taxon>
        <taxon>Embryophyta</taxon>
        <taxon>Tracheophyta</taxon>
        <taxon>Spermatophyta</taxon>
        <taxon>Magnoliopsida</taxon>
        <taxon>Liliopsida</taxon>
        <taxon>Poales</taxon>
        <taxon>Poaceae</taxon>
        <taxon>BOP clade</taxon>
        <taxon>Oryzoideae</taxon>
        <taxon>Oryzeae</taxon>
        <taxon>Oryzinae</taxon>
        <taxon>Leersia</taxon>
    </lineage>
</organism>
<evidence type="ECO:0000313" key="2">
    <source>
        <dbReference type="EnsemblPlants" id="LPERR01G07870.1"/>
    </source>
</evidence>
<feature type="compositionally biased region" description="Polar residues" evidence="1">
    <location>
        <begin position="66"/>
        <end position="85"/>
    </location>
</feature>
<feature type="region of interest" description="Disordered" evidence="1">
    <location>
        <begin position="62"/>
        <end position="86"/>
    </location>
</feature>
<evidence type="ECO:0000313" key="3">
    <source>
        <dbReference type="Proteomes" id="UP000032180"/>
    </source>
</evidence>
<dbReference type="Proteomes" id="UP000032180">
    <property type="component" value="Chromosome 1"/>
</dbReference>
<name>A0A0D9UYM7_9ORYZ</name>
<protein>
    <submittedName>
        <fullName evidence="2">Uncharacterized protein</fullName>
    </submittedName>
</protein>
<reference evidence="2" key="3">
    <citation type="submission" date="2015-04" db="UniProtKB">
        <authorList>
            <consortium name="EnsemblPlants"/>
        </authorList>
    </citation>
    <scope>IDENTIFICATION</scope>
</reference>
<accession>A0A0D9UYM7</accession>
<sequence>MGICDEQAELAIDPVRSDLNRAPAAWIDSRLLGSRRCYTAKGSAVVRRRPLLLVVSRRRSLSSSSGHLQPDSTTSPRHSIGQARTSRPVARELGWWTRRAGEASNGRVLALVTATQMQDGGGMDECDSGGGRQPRRRWPSQSSVLAGLPSLSCGLLPLFSLSCFSAILTTLLVPSACTSGFAEGGNCPPWRREGRGNS</sequence>
<proteinExistence type="predicted"/>
<dbReference type="Gramene" id="LPERR01G07870.1">
    <property type="protein sequence ID" value="LPERR01G07870.1"/>
    <property type="gene ID" value="LPERR01G07870"/>
</dbReference>
<keyword evidence="3" id="KW-1185">Reference proteome</keyword>